<dbReference type="Pfam" id="PF18895">
    <property type="entry name" value="T4SS_pilin"/>
    <property type="match status" value="1"/>
</dbReference>
<comment type="caution">
    <text evidence="2">The sequence shown here is derived from an EMBL/GenBank/DDBJ whole genome shotgun (WGS) entry which is preliminary data.</text>
</comment>
<sequence>MMDLLFTTKVAYASVDSFISNVSKEIINPLILLLFALALAIFLYGVLEFILNAANDEKKTIGKSHMVWGIIGITIMMGVWTILSIVLNTLDIKKGEIDPEEGKVKLSPYTPTYPPFNR</sequence>
<protein>
    <submittedName>
        <fullName evidence="2">Uncharacterized protein</fullName>
    </submittedName>
</protein>
<evidence type="ECO:0000256" key="1">
    <source>
        <dbReference type="SAM" id="Phobius"/>
    </source>
</evidence>
<keyword evidence="1" id="KW-0812">Transmembrane</keyword>
<keyword evidence="1" id="KW-1133">Transmembrane helix</keyword>
<dbReference type="EMBL" id="MFTS01000008">
    <property type="protein sequence ID" value="OGI67857.1"/>
    <property type="molecule type" value="Genomic_DNA"/>
</dbReference>
<dbReference type="AlphaFoldDB" id="A0A1F6VDX6"/>
<name>A0A1F6VDX6_9BACT</name>
<reference evidence="2 3" key="1">
    <citation type="journal article" date="2016" name="Nat. Commun.">
        <title>Thousands of microbial genomes shed light on interconnected biogeochemical processes in an aquifer system.</title>
        <authorList>
            <person name="Anantharaman K."/>
            <person name="Brown C.T."/>
            <person name="Hug L.A."/>
            <person name="Sharon I."/>
            <person name="Castelle C.J."/>
            <person name="Probst A.J."/>
            <person name="Thomas B.C."/>
            <person name="Singh A."/>
            <person name="Wilkins M.J."/>
            <person name="Karaoz U."/>
            <person name="Brodie E.L."/>
            <person name="Williams K.H."/>
            <person name="Hubbard S.S."/>
            <person name="Banfield J.F."/>
        </authorList>
    </citation>
    <scope>NUCLEOTIDE SEQUENCE [LARGE SCALE GENOMIC DNA]</scope>
</reference>
<dbReference type="Proteomes" id="UP000178235">
    <property type="component" value="Unassembled WGS sequence"/>
</dbReference>
<gene>
    <name evidence="2" type="ORF">A2738_03180</name>
</gene>
<dbReference type="InterPro" id="IPR043993">
    <property type="entry name" value="T4SS_pilin"/>
</dbReference>
<feature type="transmembrane region" description="Helical" evidence="1">
    <location>
        <begin position="66"/>
        <end position="87"/>
    </location>
</feature>
<evidence type="ECO:0000313" key="3">
    <source>
        <dbReference type="Proteomes" id="UP000178235"/>
    </source>
</evidence>
<keyword evidence="1" id="KW-0472">Membrane</keyword>
<proteinExistence type="predicted"/>
<feature type="transmembrane region" description="Helical" evidence="1">
    <location>
        <begin position="30"/>
        <end position="54"/>
    </location>
</feature>
<accession>A0A1F6VDX6</accession>
<evidence type="ECO:0000313" key="2">
    <source>
        <dbReference type="EMBL" id="OGI67857.1"/>
    </source>
</evidence>
<organism evidence="2 3">
    <name type="scientific">Candidatus Nomurabacteria bacterium RIFCSPHIGHO2_01_FULL_42_15</name>
    <dbReference type="NCBI Taxonomy" id="1801742"/>
    <lineage>
        <taxon>Bacteria</taxon>
        <taxon>Candidatus Nomuraibacteriota</taxon>
    </lineage>
</organism>